<keyword evidence="10" id="KW-1185">Reference proteome</keyword>
<feature type="transmembrane region" description="Helical" evidence="5">
    <location>
        <begin position="12"/>
        <end position="31"/>
    </location>
</feature>
<evidence type="ECO:0000259" key="7">
    <source>
        <dbReference type="PROSITE" id="PS50113"/>
    </source>
</evidence>
<evidence type="ECO:0000313" key="10">
    <source>
        <dbReference type="Proteomes" id="UP000002710"/>
    </source>
</evidence>
<dbReference type="PANTHER" id="PTHR32089:SF112">
    <property type="entry name" value="LYSOZYME-LIKE PROTEIN-RELATED"/>
    <property type="match status" value="1"/>
</dbReference>
<dbReference type="InterPro" id="IPR013656">
    <property type="entry name" value="PAS_4"/>
</dbReference>
<dbReference type="STRING" id="207559.Dde_2857"/>
<dbReference type="Gene3D" id="1.10.287.950">
    <property type="entry name" value="Methyl-accepting chemotaxis protein"/>
    <property type="match status" value="1"/>
</dbReference>
<dbReference type="Gene3D" id="3.30.450.290">
    <property type="match status" value="1"/>
</dbReference>
<name>Q30XE4_OLEA2</name>
<evidence type="ECO:0000256" key="4">
    <source>
        <dbReference type="PROSITE-ProRule" id="PRU00284"/>
    </source>
</evidence>
<dbReference type="Pfam" id="PF00672">
    <property type="entry name" value="HAMP"/>
    <property type="match status" value="1"/>
</dbReference>
<gene>
    <name evidence="9" type="ordered locus">Dde_2857</name>
</gene>
<sequence length="674" mass="72849">MLHFIRKSIGLKTLTLIAGISVVVFTILIGVTTQRQYDGMLGQMDTALTRVSELIKLATDGPMLVGDDDGTKAQFALLAKRYPDTQVYITNFKNNITYSTRTGTVRKDVEDVFSDPSVLALTEKAVKTDVHEGLLLKEGGKSFMLRSTSIPNDDSCHHCHGSSQPILGQLVVVKDVTPMVAGIHRQVLETVAFSVGGLATLICIVFFFLRKTVIKPVQEITEASHRIAHGELETQFTVHSQDELGKLESNLGEMVGKLKEQLGFSRGILQGMTTPFLVTDTEGNVTFTNKGMVDCLCELGDPDQHVGKTVGEFFYNDVSRETLTHKVLANRKAITGVEVEFTDRDGETRYSVLDSSPIYDLDGNLMGAFTVCTDMTEFRRQQRLVEEQNSRITRAAEAAGAIAVQVSSASEELSAQVEQSSSGAEEQRSLTAEGATAMEQMNATVTEVARNASNAAEMAGKAQDVAKNGVSVVEDTVRHINDVARQAESLKTEMGGLADKAEGIGEIINVIEDIADQTNLLALNAAIEAARAGDAGRGFAVVADEVRKLAEKTMSATRQVVDYVGSIQESTRRNMAATEEAVKLVEQSTAMAGESGRTLHSIVQMVVETADQVRAIATAAEEQSAASEQINRSMEQISRISSETADAMNQSAQAVSDLARLAVDLNAIITDMRR</sequence>
<evidence type="ECO:0000256" key="3">
    <source>
        <dbReference type="ARBA" id="ARBA00029447"/>
    </source>
</evidence>
<dbReference type="CDD" id="cd06225">
    <property type="entry name" value="HAMP"/>
    <property type="match status" value="1"/>
</dbReference>
<organism evidence="9 10">
    <name type="scientific">Oleidesulfovibrio alaskensis (strain ATCC BAA-1058 / DSM 17464 / G20)</name>
    <name type="common">Desulfovibrio alaskensis</name>
    <dbReference type="NCBI Taxonomy" id="207559"/>
    <lineage>
        <taxon>Bacteria</taxon>
        <taxon>Pseudomonadati</taxon>
        <taxon>Thermodesulfobacteriota</taxon>
        <taxon>Desulfovibrionia</taxon>
        <taxon>Desulfovibrionales</taxon>
        <taxon>Desulfovibrionaceae</taxon>
        <taxon>Oleidesulfovibrio</taxon>
    </lineage>
</organism>
<dbReference type="GO" id="GO:0006935">
    <property type="term" value="P:chemotaxis"/>
    <property type="evidence" value="ECO:0007669"/>
    <property type="project" value="UniProtKB-ARBA"/>
</dbReference>
<keyword evidence="5" id="KW-1133">Transmembrane helix</keyword>
<dbReference type="PROSITE" id="PS50111">
    <property type="entry name" value="CHEMOTAXIS_TRANSDUC_2"/>
    <property type="match status" value="1"/>
</dbReference>
<dbReference type="SMART" id="SM00304">
    <property type="entry name" value="HAMP"/>
    <property type="match status" value="1"/>
</dbReference>
<dbReference type="InterPro" id="IPR000700">
    <property type="entry name" value="PAS-assoc_C"/>
</dbReference>
<comment type="subcellular location">
    <subcellularLocation>
        <location evidence="1">Membrane</location>
    </subcellularLocation>
</comment>
<accession>Q30XE4</accession>
<dbReference type="SUPFAM" id="SSF55785">
    <property type="entry name" value="PYP-like sensor domain (PAS domain)"/>
    <property type="match status" value="1"/>
</dbReference>
<dbReference type="CDD" id="cd00130">
    <property type="entry name" value="PAS"/>
    <property type="match status" value="1"/>
</dbReference>
<evidence type="ECO:0000256" key="2">
    <source>
        <dbReference type="ARBA" id="ARBA00023224"/>
    </source>
</evidence>
<evidence type="ECO:0000259" key="8">
    <source>
        <dbReference type="PROSITE" id="PS50885"/>
    </source>
</evidence>
<dbReference type="EMBL" id="CP000112">
    <property type="protein sequence ID" value="ABB39652.1"/>
    <property type="molecule type" value="Genomic_DNA"/>
</dbReference>
<dbReference type="Pfam" id="PF00015">
    <property type="entry name" value="MCPsignal"/>
    <property type="match status" value="1"/>
</dbReference>
<dbReference type="Pfam" id="PF08448">
    <property type="entry name" value="PAS_4"/>
    <property type="match status" value="1"/>
</dbReference>
<dbReference type="InterPro" id="IPR003660">
    <property type="entry name" value="HAMP_dom"/>
</dbReference>
<dbReference type="Gene3D" id="3.30.450.20">
    <property type="entry name" value="PAS domain"/>
    <property type="match status" value="1"/>
</dbReference>
<evidence type="ECO:0000259" key="6">
    <source>
        <dbReference type="PROSITE" id="PS50111"/>
    </source>
</evidence>
<dbReference type="InterPro" id="IPR004089">
    <property type="entry name" value="MCPsignal_dom"/>
</dbReference>
<dbReference type="PROSITE" id="PS50885">
    <property type="entry name" value="HAMP"/>
    <property type="match status" value="1"/>
</dbReference>
<keyword evidence="2 4" id="KW-0807">Transducer</keyword>
<feature type="domain" description="Methyl-accepting transducer" evidence="6">
    <location>
        <begin position="402"/>
        <end position="638"/>
    </location>
</feature>
<feature type="transmembrane region" description="Helical" evidence="5">
    <location>
        <begin position="187"/>
        <end position="209"/>
    </location>
</feature>
<dbReference type="Proteomes" id="UP000002710">
    <property type="component" value="Chromosome"/>
</dbReference>
<dbReference type="AlphaFoldDB" id="Q30XE4"/>
<dbReference type="CDD" id="cd11386">
    <property type="entry name" value="MCP_signal"/>
    <property type="match status" value="1"/>
</dbReference>
<dbReference type="GO" id="GO:0016020">
    <property type="term" value="C:membrane"/>
    <property type="evidence" value="ECO:0007669"/>
    <property type="project" value="UniProtKB-SubCell"/>
</dbReference>
<keyword evidence="5" id="KW-0472">Membrane</keyword>
<keyword evidence="5" id="KW-0812">Transmembrane</keyword>
<proteinExistence type="inferred from homology"/>
<dbReference type="SUPFAM" id="SSF58104">
    <property type="entry name" value="Methyl-accepting chemotaxis protein (MCP) signaling domain"/>
    <property type="match status" value="1"/>
</dbReference>
<comment type="similarity">
    <text evidence="3">Belongs to the methyl-accepting chemotaxis (MCP) protein family.</text>
</comment>
<dbReference type="PANTHER" id="PTHR32089">
    <property type="entry name" value="METHYL-ACCEPTING CHEMOTAXIS PROTEIN MCPB"/>
    <property type="match status" value="1"/>
</dbReference>
<dbReference type="NCBIfam" id="TIGR00229">
    <property type="entry name" value="sensory_box"/>
    <property type="match status" value="1"/>
</dbReference>
<dbReference type="InterPro" id="IPR000014">
    <property type="entry name" value="PAS"/>
</dbReference>
<dbReference type="InterPro" id="IPR035965">
    <property type="entry name" value="PAS-like_dom_sf"/>
</dbReference>
<dbReference type="PROSITE" id="PS50113">
    <property type="entry name" value="PAC"/>
    <property type="match status" value="1"/>
</dbReference>
<dbReference type="eggNOG" id="COG0840">
    <property type="taxonomic scope" value="Bacteria"/>
</dbReference>
<dbReference type="FunFam" id="1.10.287.950:FF:000001">
    <property type="entry name" value="Methyl-accepting chemotaxis sensory transducer"/>
    <property type="match status" value="1"/>
</dbReference>
<protein>
    <submittedName>
        <fullName evidence="9">Methyl-accepting chemotaxis sensory transducer with Pas/Pac sensor</fullName>
    </submittedName>
</protein>
<dbReference type="GO" id="GO:0007165">
    <property type="term" value="P:signal transduction"/>
    <property type="evidence" value="ECO:0007669"/>
    <property type="project" value="UniProtKB-KW"/>
</dbReference>
<feature type="domain" description="PAC" evidence="7">
    <location>
        <begin position="335"/>
        <end position="387"/>
    </location>
</feature>
<evidence type="ECO:0000313" key="9">
    <source>
        <dbReference type="EMBL" id="ABB39652.1"/>
    </source>
</evidence>
<dbReference type="Gene3D" id="6.10.340.10">
    <property type="match status" value="1"/>
</dbReference>
<evidence type="ECO:0000256" key="5">
    <source>
        <dbReference type="SAM" id="Phobius"/>
    </source>
</evidence>
<dbReference type="SMART" id="SM00283">
    <property type="entry name" value="MA"/>
    <property type="match status" value="1"/>
</dbReference>
<evidence type="ECO:0000256" key="1">
    <source>
        <dbReference type="ARBA" id="ARBA00004370"/>
    </source>
</evidence>
<dbReference type="HOGENOM" id="CLU_000445_107_27_7"/>
<reference evidence="9 10" key="1">
    <citation type="journal article" date="2011" name="J. Bacteriol.">
        <title>Complete genome sequence and updated annotation of Desulfovibrio alaskensis G20.</title>
        <authorList>
            <person name="Hauser L.J."/>
            <person name="Land M.L."/>
            <person name="Brown S.D."/>
            <person name="Larimer F."/>
            <person name="Keller K.L."/>
            <person name="Rapp-Giles B.J."/>
            <person name="Price M.N."/>
            <person name="Lin M."/>
            <person name="Bruce D.C."/>
            <person name="Detter J.C."/>
            <person name="Tapia R."/>
            <person name="Han C.S."/>
            <person name="Goodwin L.A."/>
            <person name="Cheng J.F."/>
            <person name="Pitluck S."/>
            <person name="Copeland A."/>
            <person name="Lucas S."/>
            <person name="Nolan M."/>
            <person name="Lapidus A.L."/>
            <person name="Palumbo A.V."/>
            <person name="Wall J.D."/>
        </authorList>
    </citation>
    <scope>NUCLEOTIDE SEQUENCE [LARGE SCALE GENOMIC DNA]</scope>
    <source>
        <strain evidence="10">ATCC BAA 1058 / DSM 17464 / G20</strain>
    </source>
</reference>
<feature type="domain" description="HAMP" evidence="8">
    <location>
        <begin position="211"/>
        <end position="263"/>
    </location>
</feature>
<dbReference type="KEGG" id="dde:Dde_2857"/>